<keyword evidence="2" id="KW-1185">Reference proteome</keyword>
<evidence type="ECO:0000313" key="2">
    <source>
        <dbReference type="Proteomes" id="UP000789759"/>
    </source>
</evidence>
<dbReference type="AlphaFoldDB" id="A0A9N9FP52"/>
<gene>
    <name evidence="1" type="ORF">CPELLU_LOCUS4558</name>
</gene>
<name>A0A9N9FP52_9GLOM</name>
<comment type="caution">
    <text evidence="1">The sequence shown here is derived from an EMBL/GenBank/DDBJ whole genome shotgun (WGS) entry which is preliminary data.</text>
</comment>
<dbReference type="Proteomes" id="UP000789759">
    <property type="component" value="Unassembled WGS sequence"/>
</dbReference>
<sequence length="554" mass="64746">MVLQCLRYEKNNFKKTYNLTNHFNRKFKYKQTKIPDPVQLSSFNVSKSQLSVPSLLSIKNLANWLAILEIKNNSSIISKKVLKTDAKWFNLIEKSSSRSQKKLQFVIIEKDKIYEAEMTEEHAKKILNIIDNDKFLIRIKFIQPDYNNFKIVDKYEPICKSKKEKRMCQLGAQVEDVAELEKILKMLIKLLNITYRTIFNSGKYQTGRFEEIEIVIHNGHTFSKNHHFPRDRIVKYYNDNALKAINKAFQESQAIWLIGLELREEEILKDIQSILQFVLEDKGIINKERKQKSLELLKIVKLAEQVFGANHTRGKLANKINNWHSTLATVNRELPQDDIIGFAQYEKHFVCRSKEGCCAIIGKFIQENKVEEKCLTHQVVIDEDELDFLIQDCIKEETYTDITESTAPSIHDSITRSQVSYLNEGSGSGKTTHAIRIFKDINMVVFTYTNALAKDFQNDCKVKVQTWHSFFKWNEQKCQVICCRNDAQPQLFFDEMPHNWLKEPKDKCKQNCLIQIPDSSEKKELVKNDIVYLPLNTLPDKFLKDILVDKNVID</sequence>
<protein>
    <submittedName>
        <fullName evidence="1">17841_t:CDS:1</fullName>
    </submittedName>
</protein>
<evidence type="ECO:0000313" key="1">
    <source>
        <dbReference type="EMBL" id="CAG8546747.1"/>
    </source>
</evidence>
<organism evidence="1 2">
    <name type="scientific">Cetraspora pellucida</name>
    <dbReference type="NCBI Taxonomy" id="1433469"/>
    <lineage>
        <taxon>Eukaryota</taxon>
        <taxon>Fungi</taxon>
        <taxon>Fungi incertae sedis</taxon>
        <taxon>Mucoromycota</taxon>
        <taxon>Glomeromycotina</taxon>
        <taxon>Glomeromycetes</taxon>
        <taxon>Diversisporales</taxon>
        <taxon>Gigasporaceae</taxon>
        <taxon>Cetraspora</taxon>
    </lineage>
</organism>
<dbReference type="OrthoDB" id="2405788at2759"/>
<proteinExistence type="predicted"/>
<accession>A0A9N9FP52</accession>
<dbReference type="EMBL" id="CAJVQA010002412">
    <property type="protein sequence ID" value="CAG8546747.1"/>
    <property type="molecule type" value="Genomic_DNA"/>
</dbReference>
<reference evidence="1" key="1">
    <citation type="submission" date="2021-06" db="EMBL/GenBank/DDBJ databases">
        <authorList>
            <person name="Kallberg Y."/>
            <person name="Tangrot J."/>
            <person name="Rosling A."/>
        </authorList>
    </citation>
    <scope>NUCLEOTIDE SEQUENCE</scope>
    <source>
        <strain evidence="1">FL966</strain>
    </source>
</reference>
<dbReference type="Gene3D" id="3.40.50.300">
    <property type="entry name" value="P-loop containing nucleotide triphosphate hydrolases"/>
    <property type="match status" value="1"/>
</dbReference>
<dbReference type="InterPro" id="IPR027417">
    <property type="entry name" value="P-loop_NTPase"/>
</dbReference>